<dbReference type="AlphaFoldDB" id="A0A0D0A8D7"/>
<evidence type="ECO:0000313" key="3">
    <source>
        <dbReference type="Proteomes" id="UP000054485"/>
    </source>
</evidence>
<name>A0A0D0A8D7_9AGAM</name>
<dbReference type="Proteomes" id="UP000054485">
    <property type="component" value="Unassembled WGS sequence"/>
</dbReference>
<gene>
    <name evidence="2" type="ORF">CY34DRAFT_421216</name>
</gene>
<reference evidence="3" key="2">
    <citation type="submission" date="2015-01" db="EMBL/GenBank/DDBJ databases">
        <title>Evolutionary Origins and Diversification of the Mycorrhizal Mutualists.</title>
        <authorList>
            <consortium name="DOE Joint Genome Institute"/>
            <consortium name="Mycorrhizal Genomics Consortium"/>
            <person name="Kohler A."/>
            <person name="Kuo A."/>
            <person name="Nagy L.G."/>
            <person name="Floudas D."/>
            <person name="Copeland A."/>
            <person name="Barry K.W."/>
            <person name="Cichocki N."/>
            <person name="Veneault-Fourrey C."/>
            <person name="LaButti K."/>
            <person name="Lindquist E.A."/>
            <person name="Lipzen A."/>
            <person name="Lundell T."/>
            <person name="Morin E."/>
            <person name="Murat C."/>
            <person name="Riley R."/>
            <person name="Ohm R."/>
            <person name="Sun H."/>
            <person name="Tunlid A."/>
            <person name="Henrissat B."/>
            <person name="Grigoriev I.V."/>
            <person name="Hibbett D.S."/>
            <person name="Martin F."/>
        </authorList>
    </citation>
    <scope>NUCLEOTIDE SEQUENCE [LARGE SCALE GENOMIC DNA]</scope>
    <source>
        <strain evidence="3">UH-Slu-Lm8-n1</strain>
    </source>
</reference>
<proteinExistence type="predicted"/>
<accession>A0A0D0A8D7</accession>
<organism evidence="2 3">
    <name type="scientific">Suillus luteus UH-Slu-Lm8-n1</name>
    <dbReference type="NCBI Taxonomy" id="930992"/>
    <lineage>
        <taxon>Eukaryota</taxon>
        <taxon>Fungi</taxon>
        <taxon>Dikarya</taxon>
        <taxon>Basidiomycota</taxon>
        <taxon>Agaricomycotina</taxon>
        <taxon>Agaricomycetes</taxon>
        <taxon>Agaricomycetidae</taxon>
        <taxon>Boletales</taxon>
        <taxon>Suillineae</taxon>
        <taxon>Suillaceae</taxon>
        <taxon>Suillus</taxon>
    </lineage>
</organism>
<evidence type="ECO:0000313" key="2">
    <source>
        <dbReference type="EMBL" id="KIK46380.1"/>
    </source>
</evidence>
<dbReference type="OrthoDB" id="2678231at2759"/>
<sequence length="166" mass="18961">MVRISSPSDGKSISNTRKWSTMSKALKSCQMPSTWSAFRDVTDSRTAVINTDKPRVMVRSRLVSPSQRIRNRHKCTCEPFYQSPTRSEEPPSYTEYREEDEFTDEDAIQGHQDHEDKDEFADSDWDEHATLIALLDDGYSLLSQPPGIASSLTIMSERRLLNLLMA</sequence>
<reference evidence="2 3" key="1">
    <citation type="submission" date="2014-04" db="EMBL/GenBank/DDBJ databases">
        <authorList>
            <consortium name="DOE Joint Genome Institute"/>
            <person name="Kuo A."/>
            <person name="Ruytinx J."/>
            <person name="Rineau F."/>
            <person name="Colpaert J."/>
            <person name="Kohler A."/>
            <person name="Nagy L.G."/>
            <person name="Floudas D."/>
            <person name="Copeland A."/>
            <person name="Barry K.W."/>
            <person name="Cichocki N."/>
            <person name="Veneault-Fourrey C."/>
            <person name="LaButti K."/>
            <person name="Lindquist E.A."/>
            <person name="Lipzen A."/>
            <person name="Lundell T."/>
            <person name="Morin E."/>
            <person name="Murat C."/>
            <person name="Sun H."/>
            <person name="Tunlid A."/>
            <person name="Henrissat B."/>
            <person name="Grigoriev I.V."/>
            <person name="Hibbett D.S."/>
            <person name="Martin F."/>
            <person name="Nordberg H.P."/>
            <person name="Cantor M.N."/>
            <person name="Hua S.X."/>
        </authorList>
    </citation>
    <scope>NUCLEOTIDE SEQUENCE [LARGE SCALE GENOMIC DNA]</scope>
    <source>
        <strain evidence="2 3">UH-Slu-Lm8-n1</strain>
    </source>
</reference>
<dbReference type="EMBL" id="KN835160">
    <property type="protein sequence ID" value="KIK46380.1"/>
    <property type="molecule type" value="Genomic_DNA"/>
</dbReference>
<feature type="region of interest" description="Disordered" evidence="1">
    <location>
        <begin position="80"/>
        <end position="121"/>
    </location>
</feature>
<protein>
    <submittedName>
        <fullName evidence="2">Uncharacterized protein</fullName>
    </submittedName>
</protein>
<keyword evidence="3" id="KW-1185">Reference proteome</keyword>
<feature type="compositionally biased region" description="Acidic residues" evidence="1">
    <location>
        <begin position="97"/>
        <end position="107"/>
    </location>
</feature>
<dbReference type="HOGENOM" id="CLU_1603830_0_0_1"/>
<evidence type="ECO:0000256" key="1">
    <source>
        <dbReference type="SAM" id="MobiDB-lite"/>
    </source>
</evidence>
<dbReference type="InParanoid" id="A0A0D0A8D7"/>